<dbReference type="InterPro" id="IPR036388">
    <property type="entry name" value="WH-like_DNA-bd_sf"/>
</dbReference>
<gene>
    <name evidence="2" type="primary">mibR</name>
</gene>
<dbReference type="InterPro" id="IPR016032">
    <property type="entry name" value="Sig_transdc_resp-reg_C-effctor"/>
</dbReference>
<dbReference type="EMBL" id="HM536998">
    <property type="protein sequence ID" value="ADK32551.1"/>
    <property type="molecule type" value="Genomic_DNA"/>
</dbReference>
<reference evidence="2" key="1">
    <citation type="journal article" date="2010" name="Proc. Natl. Acad. Sci. U.S.A.">
        <title>Microbisporicin gene cluster reveals unusual features of lantibiotic biosynthesis in actinomycetes.</title>
        <authorList>
            <person name="Foulston L.C."/>
            <person name="Bibb M.J."/>
        </authorList>
    </citation>
    <scope>NUCLEOTIDE SEQUENCE</scope>
    <source>
        <strain evidence="2">NRRL 30420</strain>
    </source>
</reference>
<name>E2IHB3_9ACTN</name>
<sequence>MPDRQRTRRATGGSADARGRGEVVVACASLRDTNAPLAEWLGDLDVGCTFCGDVYSAAETYDPRLALLPVLTEAQAQRLGRLMERCPGTSVLGIVMDVTGHHTHRAIQNGASWVLNTLLPAACCRNLLRMVIQAVVLGPTVPEPLVAEPPVPEGVEPPTRPGTARAEPPAEARKVADAQEEELLALLCGPDSIAEIARRFYCSERSMYRQLRDLYRSYGVTGRRELRRVIALRSVTRHQETLSTHLLAPPRPAGRGGLSC</sequence>
<keyword evidence="2" id="KW-0238">DNA-binding</keyword>
<proteinExistence type="predicted"/>
<evidence type="ECO:0000313" key="2">
    <source>
        <dbReference type="EMBL" id="ADK32551.1"/>
    </source>
</evidence>
<evidence type="ECO:0000256" key="1">
    <source>
        <dbReference type="SAM" id="MobiDB-lite"/>
    </source>
</evidence>
<dbReference type="AlphaFoldDB" id="E2IHB3"/>
<dbReference type="GO" id="GO:0006355">
    <property type="term" value="P:regulation of DNA-templated transcription"/>
    <property type="evidence" value="ECO:0007669"/>
    <property type="project" value="InterPro"/>
</dbReference>
<dbReference type="GO" id="GO:0003677">
    <property type="term" value="F:DNA binding"/>
    <property type="evidence" value="ECO:0007669"/>
    <property type="project" value="UniProtKB-KW"/>
</dbReference>
<protein>
    <submittedName>
        <fullName evidence="2">Putative DNA-binding protein</fullName>
    </submittedName>
</protein>
<dbReference type="SUPFAM" id="SSF46894">
    <property type="entry name" value="C-terminal effector domain of the bipartite response regulators"/>
    <property type="match status" value="1"/>
</dbReference>
<accession>E2IHB3</accession>
<feature type="region of interest" description="Disordered" evidence="1">
    <location>
        <begin position="147"/>
        <end position="167"/>
    </location>
</feature>
<organism evidence="2">
    <name type="scientific">Microbispora corallina</name>
    <dbReference type="NCBI Taxonomy" id="83302"/>
    <lineage>
        <taxon>Bacteria</taxon>
        <taxon>Bacillati</taxon>
        <taxon>Actinomycetota</taxon>
        <taxon>Actinomycetes</taxon>
        <taxon>Streptosporangiales</taxon>
        <taxon>Streptosporangiaceae</taxon>
        <taxon>Microbispora</taxon>
    </lineage>
</organism>
<dbReference type="Gene3D" id="1.10.10.10">
    <property type="entry name" value="Winged helix-like DNA-binding domain superfamily/Winged helix DNA-binding domain"/>
    <property type="match status" value="1"/>
</dbReference>